<feature type="compositionally biased region" description="Low complexity" evidence="7">
    <location>
        <begin position="41"/>
        <end position="51"/>
    </location>
</feature>
<dbReference type="InterPro" id="IPR011545">
    <property type="entry name" value="DEAD/DEAH_box_helicase_dom"/>
</dbReference>
<keyword evidence="1 6" id="KW-0547">Nucleotide-binding</keyword>
<feature type="domain" description="Helicase C-terminal" evidence="9">
    <location>
        <begin position="321"/>
        <end position="488"/>
    </location>
</feature>
<dbReference type="SMART" id="SM00487">
    <property type="entry name" value="DEXDc"/>
    <property type="match status" value="1"/>
</dbReference>
<protein>
    <recommendedName>
        <fullName evidence="6">ATP-dependent RNA helicase</fullName>
        <ecNumber evidence="6">3.6.4.13</ecNumber>
    </recommendedName>
</protein>
<evidence type="ECO:0000256" key="5">
    <source>
        <dbReference type="ARBA" id="ARBA00022884"/>
    </source>
</evidence>
<dbReference type="CDD" id="cd00268">
    <property type="entry name" value="DEADc"/>
    <property type="match status" value="1"/>
</dbReference>
<name>A0AAW2Z8Y2_9EUKA</name>
<dbReference type="InterPro" id="IPR027417">
    <property type="entry name" value="P-loop_NTPase"/>
</dbReference>
<sequence length="569" mass="63118">MQHEGANVKNTPKRRPYRKPKKAVQADTTAPNNANTPIVLNTTETNTTNQTAVQSTNGKSTKKRKRRPSNGDSKQKIQTEEDSDEDVQMSGTQVKKFGKAFESLLEIPKELRDALAEEFEFDEMTPIQKASIPAALGNPNQDILAQARTGSGKTLSFLIPIIVNIITKKSKTLTAVVLAPTRELVLQIESVAQKIIKNKSLSSFRIKVGVIMGGGNKTKEANMLDAGINLLIASPGRLLDHLNDRPQMFKDVANLVLDEADMLMQTGFEHDIKKIASKVPQNRSTYLFSATMDKKVLETCRICLSKNALQIGMTESTHVDTLEQTYAKVHARQKLSSIISILRSNKDKKIILFVAVKKAVNVISDILTLMKIKNTPLHGNMSQTKRTQTFFDFMKDTNPGVLVATDIAARGLDFPNVDLIIQCDMPDAVAQYFHRAGRTARGGKTGTAVIVLSEAEQRATLPRLLAKLNEVSSDKTLSEFPMSSNQEIDRIHEELRSVISRSPALIETVDLMVHIYQLWFNINLKQFNLRANDFDAVAMRESFGVGSDVPLSKINKHPGRGGGKFKKRK</sequence>
<evidence type="ECO:0000256" key="2">
    <source>
        <dbReference type="ARBA" id="ARBA00022801"/>
    </source>
</evidence>
<dbReference type="PANTHER" id="PTHR24031">
    <property type="entry name" value="RNA HELICASE"/>
    <property type="match status" value="1"/>
</dbReference>
<dbReference type="InterPro" id="IPR044742">
    <property type="entry name" value="DEAD/DEAH_RhlB"/>
</dbReference>
<evidence type="ECO:0000256" key="4">
    <source>
        <dbReference type="ARBA" id="ARBA00022840"/>
    </source>
</evidence>
<feature type="region of interest" description="Disordered" evidence="7">
    <location>
        <begin position="1"/>
        <end position="88"/>
    </location>
</feature>
<comment type="similarity">
    <text evidence="6">Belongs to the DEAD box helicase family.</text>
</comment>
<feature type="domain" description="Helicase ATP-binding" evidence="8">
    <location>
        <begin position="134"/>
        <end position="310"/>
    </location>
</feature>
<dbReference type="Proteomes" id="UP001431209">
    <property type="component" value="Unassembled WGS sequence"/>
</dbReference>
<dbReference type="CDD" id="cd18787">
    <property type="entry name" value="SF2_C_DEAD"/>
    <property type="match status" value="1"/>
</dbReference>
<comment type="catalytic activity">
    <reaction evidence="6">
        <text>ATP + H2O = ADP + phosphate + H(+)</text>
        <dbReference type="Rhea" id="RHEA:13065"/>
        <dbReference type="ChEBI" id="CHEBI:15377"/>
        <dbReference type="ChEBI" id="CHEBI:15378"/>
        <dbReference type="ChEBI" id="CHEBI:30616"/>
        <dbReference type="ChEBI" id="CHEBI:43474"/>
        <dbReference type="ChEBI" id="CHEBI:456216"/>
        <dbReference type="EC" id="3.6.4.13"/>
    </reaction>
</comment>
<dbReference type="InterPro" id="IPR001650">
    <property type="entry name" value="Helicase_C-like"/>
</dbReference>
<organism evidence="10 11">
    <name type="scientific">Acrasis kona</name>
    <dbReference type="NCBI Taxonomy" id="1008807"/>
    <lineage>
        <taxon>Eukaryota</taxon>
        <taxon>Discoba</taxon>
        <taxon>Heterolobosea</taxon>
        <taxon>Tetramitia</taxon>
        <taxon>Eutetramitia</taxon>
        <taxon>Acrasidae</taxon>
        <taxon>Acrasis</taxon>
    </lineage>
</organism>
<dbReference type="Gene3D" id="3.40.50.300">
    <property type="entry name" value="P-loop containing nucleotide triphosphate hydrolases"/>
    <property type="match status" value="2"/>
</dbReference>
<dbReference type="SMART" id="SM00490">
    <property type="entry name" value="HELICc"/>
    <property type="match status" value="1"/>
</dbReference>
<dbReference type="PROSITE" id="PS51192">
    <property type="entry name" value="HELICASE_ATP_BIND_1"/>
    <property type="match status" value="1"/>
</dbReference>
<evidence type="ECO:0000256" key="3">
    <source>
        <dbReference type="ARBA" id="ARBA00022806"/>
    </source>
</evidence>
<keyword evidence="4 6" id="KW-0067">ATP-binding</keyword>
<evidence type="ECO:0000256" key="1">
    <source>
        <dbReference type="ARBA" id="ARBA00022741"/>
    </source>
</evidence>
<evidence type="ECO:0000313" key="11">
    <source>
        <dbReference type="Proteomes" id="UP001431209"/>
    </source>
</evidence>
<comment type="caution">
    <text evidence="10">The sequence shown here is derived from an EMBL/GenBank/DDBJ whole genome shotgun (WGS) entry which is preliminary data.</text>
</comment>
<dbReference type="PROSITE" id="PS51194">
    <property type="entry name" value="HELICASE_CTER"/>
    <property type="match status" value="1"/>
</dbReference>
<evidence type="ECO:0000256" key="7">
    <source>
        <dbReference type="SAM" id="MobiDB-lite"/>
    </source>
</evidence>
<keyword evidence="2 6" id="KW-0378">Hydrolase</keyword>
<accession>A0AAW2Z8Y2</accession>
<dbReference type="EMBL" id="JAOPGA020001214">
    <property type="protein sequence ID" value="KAL0486303.1"/>
    <property type="molecule type" value="Genomic_DNA"/>
</dbReference>
<dbReference type="GO" id="GO:0016787">
    <property type="term" value="F:hydrolase activity"/>
    <property type="evidence" value="ECO:0007669"/>
    <property type="project" value="UniProtKB-KW"/>
</dbReference>
<evidence type="ECO:0000259" key="9">
    <source>
        <dbReference type="PROSITE" id="PS51194"/>
    </source>
</evidence>
<keyword evidence="3 6" id="KW-0347">Helicase</keyword>
<dbReference type="GO" id="GO:0005524">
    <property type="term" value="F:ATP binding"/>
    <property type="evidence" value="ECO:0007669"/>
    <property type="project" value="UniProtKB-UniRule"/>
</dbReference>
<dbReference type="InterPro" id="IPR014001">
    <property type="entry name" value="Helicase_ATP-bd"/>
</dbReference>
<feature type="compositionally biased region" description="Polar residues" evidence="7">
    <location>
        <begin position="26"/>
        <end position="40"/>
    </location>
</feature>
<dbReference type="Pfam" id="PF00270">
    <property type="entry name" value="DEAD"/>
    <property type="match status" value="1"/>
</dbReference>
<keyword evidence="11" id="KW-1185">Reference proteome</keyword>
<dbReference type="GO" id="GO:0003723">
    <property type="term" value="F:RNA binding"/>
    <property type="evidence" value="ECO:0007669"/>
    <property type="project" value="UniProtKB-UniRule"/>
</dbReference>
<comment type="domain">
    <text evidence="6">The Q motif is unique to and characteristic of the DEAD box family of RNA helicases and controls ATP binding and hydrolysis.</text>
</comment>
<feature type="compositionally biased region" description="Basic residues" evidence="7">
    <location>
        <begin position="11"/>
        <end position="22"/>
    </location>
</feature>
<evidence type="ECO:0000313" key="10">
    <source>
        <dbReference type="EMBL" id="KAL0486303.1"/>
    </source>
</evidence>
<evidence type="ECO:0000256" key="6">
    <source>
        <dbReference type="RuleBase" id="RU365068"/>
    </source>
</evidence>
<dbReference type="SUPFAM" id="SSF52540">
    <property type="entry name" value="P-loop containing nucleoside triphosphate hydrolases"/>
    <property type="match status" value="1"/>
</dbReference>
<evidence type="ECO:0000259" key="8">
    <source>
        <dbReference type="PROSITE" id="PS51192"/>
    </source>
</evidence>
<reference evidence="10 11" key="1">
    <citation type="submission" date="2024-03" db="EMBL/GenBank/DDBJ databases">
        <title>The Acrasis kona genome and developmental transcriptomes reveal deep origins of eukaryotic multicellular pathways.</title>
        <authorList>
            <person name="Sheikh S."/>
            <person name="Fu C.-J."/>
            <person name="Brown M.W."/>
            <person name="Baldauf S.L."/>
        </authorList>
    </citation>
    <scope>NUCLEOTIDE SEQUENCE [LARGE SCALE GENOMIC DNA]</scope>
    <source>
        <strain evidence="10 11">ATCC MYA-3509</strain>
    </source>
</reference>
<keyword evidence="5 6" id="KW-0694">RNA-binding</keyword>
<gene>
    <name evidence="10" type="ORF">AKO1_001953</name>
</gene>
<comment type="function">
    <text evidence="6">RNA helicase.</text>
</comment>
<dbReference type="GO" id="GO:0003724">
    <property type="term" value="F:RNA helicase activity"/>
    <property type="evidence" value="ECO:0007669"/>
    <property type="project" value="UniProtKB-EC"/>
</dbReference>
<proteinExistence type="inferred from homology"/>
<dbReference type="Pfam" id="PF00271">
    <property type="entry name" value="Helicase_C"/>
    <property type="match status" value="1"/>
</dbReference>
<dbReference type="EC" id="3.6.4.13" evidence="6"/>
<dbReference type="AlphaFoldDB" id="A0AAW2Z8Y2"/>